<evidence type="ECO:0000256" key="1">
    <source>
        <dbReference type="SAM" id="MobiDB-lite"/>
    </source>
</evidence>
<sequence>MAFDPISAGDRLRGLLAQLIPTLSVPSSCFSCLPLLRSRSSRNSKRLHDSPSFTAEAQEGELETLLNLNDNDEGWDEDDCENVGSQTRILTSKTRFSRGSGIVKRPPQSLLTMSKRGFTVTSPASAAQSQSQIQTQSGDDKQPPSYDPHLHPPPPEQSESPSPSPYQPSTSTSRAILTHTYTHTKFDDDPESLTALDPRELADIAKRFEPPLTMEDIEREEAEQAEREGVAEGAYTLPLGRGGGGAGVGGGAEDEAAVAVEAGKEDGNVVDDDFGEFESGHGGNDGVGVQHLKMSG</sequence>
<dbReference type="EMBL" id="KI669499">
    <property type="protein sequence ID" value="OCF35446.1"/>
    <property type="molecule type" value="Genomic_DNA"/>
</dbReference>
<evidence type="ECO:0000313" key="2">
    <source>
        <dbReference type="EMBL" id="OCF35446.1"/>
    </source>
</evidence>
<keyword evidence="3" id="KW-1185">Reference proteome</keyword>
<proteinExistence type="predicted"/>
<dbReference type="AlphaFoldDB" id="A0A1B9GWP6"/>
<evidence type="ECO:0000313" key="3">
    <source>
        <dbReference type="Proteomes" id="UP000092666"/>
    </source>
</evidence>
<feature type="compositionally biased region" description="Low complexity" evidence="1">
    <location>
        <begin position="119"/>
        <end position="137"/>
    </location>
</feature>
<protein>
    <submittedName>
        <fullName evidence="2">Uncharacterized protein</fullName>
    </submittedName>
</protein>
<accession>A0A1B9GWP6</accession>
<name>A0A1B9GWP6_9TREE</name>
<reference evidence="2 3" key="1">
    <citation type="submission" date="2013-07" db="EMBL/GenBank/DDBJ databases">
        <title>The Genome Sequence of Cryptococcus heveanensis BCC8398.</title>
        <authorList>
            <consortium name="The Broad Institute Genome Sequencing Platform"/>
            <person name="Cuomo C."/>
            <person name="Litvintseva A."/>
            <person name="Chen Y."/>
            <person name="Heitman J."/>
            <person name="Sun S."/>
            <person name="Springer D."/>
            <person name="Dromer F."/>
            <person name="Young S.K."/>
            <person name="Zeng Q."/>
            <person name="Gargeya S."/>
            <person name="Fitzgerald M."/>
            <person name="Abouelleil A."/>
            <person name="Alvarado L."/>
            <person name="Berlin A.M."/>
            <person name="Chapman S.B."/>
            <person name="Dewar J."/>
            <person name="Goldberg J."/>
            <person name="Griggs A."/>
            <person name="Gujja S."/>
            <person name="Hansen M."/>
            <person name="Howarth C."/>
            <person name="Imamovic A."/>
            <person name="Larimer J."/>
            <person name="McCowan C."/>
            <person name="Murphy C."/>
            <person name="Pearson M."/>
            <person name="Priest M."/>
            <person name="Roberts A."/>
            <person name="Saif S."/>
            <person name="Shea T."/>
            <person name="Sykes S."/>
            <person name="Wortman J."/>
            <person name="Nusbaum C."/>
            <person name="Birren B."/>
        </authorList>
    </citation>
    <scope>NUCLEOTIDE SEQUENCE [LARGE SCALE GENOMIC DNA]</scope>
    <source>
        <strain evidence="2 3">BCC8398</strain>
    </source>
</reference>
<organism evidence="2 3">
    <name type="scientific">Kwoniella heveanensis BCC8398</name>
    <dbReference type="NCBI Taxonomy" id="1296120"/>
    <lineage>
        <taxon>Eukaryota</taxon>
        <taxon>Fungi</taxon>
        <taxon>Dikarya</taxon>
        <taxon>Basidiomycota</taxon>
        <taxon>Agaricomycotina</taxon>
        <taxon>Tremellomycetes</taxon>
        <taxon>Tremellales</taxon>
        <taxon>Cryptococcaceae</taxon>
        <taxon>Kwoniella</taxon>
    </lineage>
</organism>
<dbReference type="Proteomes" id="UP000092666">
    <property type="component" value="Unassembled WGS sequence"/>
</dbReference>
<feature type="region of interest" description="Disordered" evidence="1">
    <location>
        <begin position="119"/>
        <end position="171"/>
    </location>
</feature>
<feature type="compositionally biased region" description="Pro residues" evidence="1">
    <location>
        <begin position="151"/>
        <end position="166"/>
    </location>
</feature>
<reference evidence="3" key="2">
    <citation type="submission" date="2013-12" db="EMBL/GenBank/DDBJ databases">
        <title>Evolution of pathogenesis and genome organization in the Tremellales.</title>
        <authorList>
            <person name="Cuomo C."/>
            <person name="Litvintseva A."/>
            <person name="Heitman J."/>
            <person name="Chen Y."/>
            <person name="Sun S."/>
            <person name="Springer D."/>
            <person name="Dromer F."/>
            <person name="Young S."/>
            <person name="Zeng Q."/>
            <person name="Chapman S."/>
            <person name="Gujja S."/>
            <person name="Saif S."/>
            <person name="Birren B."/>
        </authorList>
    </citation>
    <scope>NUCLEOTIDE SEQUENCE [LARGE SCALE GENOMIC DNA]</scope>
    <source>
        <strain evidence="3">BCC8398</strain>
    </source>
</reference>
<gene>
    <name evidence="2" type="ORF">I316_02998</name>
</gene>
<feature type="region of interest" description="Disordered" evidence="1">
    <location>
        <begin position="267"/>
        <end position="296"/>
    </location>
</feature>